<dbReference type="Gene3D" id="3.40.50.1010">
    <property type="entry name" value="5'-nuclease"/>
    <property type="match status" value="1"/>
</dbReference>
<gene>
    <name evidence="1" type="ORF">DIABBA_LOCUS6659</name>
</gene>
<dbReference type="SUPFAM" id="SSF88723">
    <property type="entry name" value="PIN domain-like"/>
    <property type="match status" value="1"/>
</dbReference>
<keyword evidence="2" id="KW-1185">Reference proteome</keyword>
<dbReference type="PANTHER" id="PTHR45913">
    <property type="entry name" value="EPM2A-INTERACTING PROTEIN 1"/>
    <property type="match status" value="1"/>
</dbReference>
<organism evidence="1 2">
    <name type="scientific">Diabrotica balteata</name>
    <name type="common">Banded cucumber beetle</name>
    <dbReference type="NCBI Taxonomy" id="107213"/>
    <lineage>
        <taxon>Eukaryota</taxon>
        <taxon>Metazoa</taxon>
        <taxon>Ecdysozoa</taxon>
        <taxon>Arthropoda</taxon>
        <taxon>Hexapoda</taxon>
        <taxon>Insecta</taxon>
        <taxon>Pterygota</taxon>
        <taxon>Neoptera</taxon>
        <taxon>Endopterygota</taxon>
        <taxon>Coleoptera</taxon>
        <taxon>Polyphaga</taxon>
        <taxon>Cucujiformia</taxon>
        <taxon>Chrysomeloidea</taxon>
        <taxon>Chrysomelidae</taxon>
        <taxon>Galerucinae</taxon>
        <taxon>Diabroticina</taxon>
        <taxon>Diabroticites</taxon>
        <taxon>Diabrotica</taxon>
    </lineage>
</organism>
<dbReference type="Proteomes" id="UP001153709">
    <property type="component" value="Chromosome 4"/>
</dbReference>
<dbReference type="AlphaFoldDB" id="A0A9N9XBW6"/>
<dbReference type="PANTHER" id="PTHR45913:SF19">
    <property type="entry name" value="LOW QUALITY PROTEIN: ZINC FINGER BED DOMAIN-CONTAINING PROTEIN 5-LIKE"/>
    <property type="match status" value="1"/>
</dbReference>
<reference evidence="1" key="1">
    <citation type="submission" date="2022-01" db="EMBL/GenBank/DDBJ databases">
        <authorList>
            <person name="King R."/>
        </authorList>
    </citation>
    <scope>NUCLEOTIDE SEQUENCE</scope>
</reference>
<protein>
    <submittedName>
        <fullName evidence="1">Uncharacterized protein</fullName>
    </submittedName>
</protein>
<dbReference type="OrthoDB" id="6760986at2759"/>
<evidence type="ECO:0000313" key="2">
    <source>
        <dbReference type="Proteomes" id="UP001153709"/>
    </source>
</evidence>
<proteinExistence type="predicted"/>
<name>A0A9N9XBW6_DIABA</name>
<evidence type="ECO:0000313" key="1">
    <source>
        <dbReference type="EMBL" id="CAG9833248.1"/>
    </source>
</evidence>
<sequence>MYATNTICEEIEKFCNVSLDSSELHVDNRDSRVKRDNSDRITANKKFQNNLKEYLQYELSPYPTSLFDNNGMRKTTKSALYKSMTPIDIELDEITTTYIIDGGFLLHRVVWNKDDTFCNILHKYVRYLQTHYGSSIVVVFDGYSDYTKNIKAMEQLRRTAGISKSYELRFDETMNVPISQEQFLSNTSNKKIFIDMLIDKLKAVNITTKQARDDADVLIVETAIAESEHVGKTSVIVGEDIDLLVILIGRAQSHQQEFFFNCNGKFLIKRKRSSDDAQDINYGAGTSTSVEGQLPISQPTKKVNRQYSEEYLSYGFTWKGDEDCPMPNCLVCGENLSNSAMVPAKLKRHFSTKHANLSSKSKAYFQIVKNARKAAELIAIRLKPHTIAESLVLPACAEMVKIMFGEDAKKEIMKIPYFDDTIRNIIKNMSDDIESTVFGILTRETCKLTNPLTLVAKPT</sequence>
<dbReference type="EMBL" id="OU898279">
    <property type="protein sequence ID" value="CAG9833248.1"/>
    <property type="molecule type" value="Genomic_DNA"/>
</dbReference>
<accession>A0A9N9XBW6</accession>
<dbReference type="InterPro" id="IPR029060">
    <property type="entry name" value="PIN-like_dom_sf"/>
</dbReference>